<organism evidence="1 2">
    <name type="scientific">Actimicrobium antarcticum</name>
    <dbReference type="NCBI Taxonomy" id="1051899"/>
    <lineage>
        <taxon>Bacteria</taxon>
        <taxon>Pseudomonadati</taxon>
        <taxon>Pseudomonadota</taxon>
        <taxon>Betaproteobacteria</taxon>
        <taxon>Burkholderiales</taxon>
        <taxon>Oxalobacteraceae</taxon>
        <taxon>Actimicrobium</taxon>
    </lineage>
</organism>
<comment type="caution">
    <text evidence="1">The sequence shown here is derived from an EMBL/GenBank/DDBJ whole genome shotgun (WGS) entry which is preliminary data.</text>
</comment>
<accession>A0ABP7SRQ4</accession>
<name>A0ABP7SRQ4_9BURK</name>
<evidence type="ECO:0000313" key="1">
    <source>
        <dbReference type="EMBL" id="GAA4015443.1"/>
    </source>
</evidence>
<sequence>MGITLNTTSQSGSRKSRFNYPIDFKKQLSIAASATGVSVVRLTQHNGINANMQHK</sequence>
<keyword evidence="2" id="KW-1185">Reference proteome</keyword>
<reference evidence="2" key="1">
    <citation type="journal article" date="2019" name="Int. J. Syst. Evol. Microbiol.">
        <title>The Global Catalogue of Microorganisms (GCM) 10K type strain sequencing project: providing services to taxonomists for standard genome sequencing and annotation.</title>
        <authorList>
            <consortium name="The Broad Institute Genomics Platform"/>
            <consortium name="The Broad Institute Genome Sequencing Center for Infectious Disease"/>
            <person name="Wu L."/>
            <person name="Ma J."/>
        </authorList>
    </citation>
    <scope>NUCLEOTIDE SEQUENCE [LARGE SCALE GENOMIC DNA]</scope>
    <source>
        <strain evidence="2">JCM 16673</strain>
    </source>
</reference>
<dbReference type="Proteomes" id="UP001501353">
    <property type="component" value="Unassembled WGS sequence"/>
</dbReference>
<gene>
    <name evidence="1" type="ORF">GCM10022212_07850</name>
</gene>
<evidence type="ECO:0000313" key="2">
    <source>
        <dbReference type="Proteomes" id="UP001501353"/>
    </source>
</evidence>
<protein>
    <recommendedName>
        <fullName evidence="3">Transposase</fullName>
    </recommendedName>
</protein>
<proteinExistence type="predicted"/>
<dbReference type="EMBL" id="BAAAZE010000005">
    <property type="protein sequence ID" value="GAA4015443.1"/>
    <property type="molecule type" value="Genomic_DNA"/>
</dbReference>
<evidence type="ECO:0008006" key="3">
    <source>
        <dbReference type="Google" id="ProtNLM"/>
    </source>
</evidence>